<dbReference type="Pfam" id="PF01420">
    <property type="entry name" value="Methylase_S"/>
    <property type="match status" value="2"/>
</dbReference>
<gene>
    <name evidence="5" type="ORF">SAMN05444581_10878</name>
</gene>
<accession>A0A1I3ZP20</accession>
<organism evidence="5 6">
    <name type="scientific">Methylocapsa palsarum</name>
    <dbReference type="NCBI Taxonomy" id="1612308"/>
    <lineage>
        <taxon>Bacteria</taxon>
        <taxon>Pseudomonadati</taxon>
        <taxon>Pseudomonadota</taxon>
        <taxon>Alphaproteobacteria</taxon>
        <taxon>Hyphomicrobiales</taxon>
        <taxon>Beijerinckiaceae</taxon>
        <taxon>Methylocapsa</taxon>
    </lineage>
</organism>
<protein>
    <submittedName>
        <fullName evidence="5">Type I restriction enzyme, S subunit</fullName>
    </submittedName>
</protein>
<dbReference type="PANTHER" id="PTHR30408">
    <property type="entry name" value="TYPE-1 RESTRICTION ENZYME ECOKI SPECIFICITY PROTEIN"/>
    <property type="match status" value="1"/>
</dbReference>
<dbReference type="OrthoDB" id="164285at2"/>
<dbReference type="Gene3D" id="3.90.220.20">
    <property type="entry name" value="DNA methylase specificity domains"/>
    <property type="match status" value="2"/>
</dbReference>
<keyword evidence="2" id="KW-0680">Restriction system</keyword>
<dbReference type="RefSeq" id="WP_091681988.1">
    <property type="nucleotide sequence ID" value="NZ_FOSN01000008.1"/>
</dbReference>
<dbReference type="CDD" id="cd17273">
    <property type="entry name" value="RMtype1_S_EcoJA69PI-TRD1-CR1_like"/>
    <property type="match status" value="1"/>
</dbReference>
<dbReference type="STRING" id="1612308.SAMN05444581_10878"/>
<feature type="domain" description="Type I restriction modification DNA specificity" evidence="4">
    <location>
        <begin position="28"/>
        <end position="201"/>
    </location>
</feature>
<feature type="domain" description="Type I restriction modification DNA specificity" evidence="4">
    <location>
        <begin position="235"/>
        <end position="419"/>
    </location>
</feature>
<evidence type="ECO:0000256" key="1">
    <source>
        <dbReference type="ARBA" id="ARBA00010923"/>
    </source>
</evidence>
<evidence type="ECO:0000259" key="4">
    <source>
        <dbReference type="Pfam" id="PF01420"/>
    </source>
</evidence>
<keyword evidence="3" id="KW-0238">DNA-binding</keyword>
<evidence type="ECO:0000313" key="5">
    <source>
        <dbReference type="EMBL" id="SFK45747.1"/>
    </source>
</evidence>
<sequence>MSSKAEPAAVGNALTPKLRFPEFRDAAGWESKTLADVCSRITQGGTPDTSKSEYWGGSINWMTPAEMGKTESPFIKATNRTITESGLSNCSSDLLPVNSVILSVRAPIGSLAINAVPMAMNQGCKGLIAGKSLDFYFLYCALAGSKPRLIDLGAGNTFKELSGSALKAFEIPVPSPAEQQKIADCLTSVDELIAAQARKVDALKTHKKGLMQQLFPREGETQPRLRFPEFQNAGDWEEVPLSELVSSLDAGVSVNSGDRPALGNEIGVLKTSAVTNGIFQSQENKVVFDAMETGRVKEPVQGDTIIISRMNTPALVGANAYVKTSLKNLFLPDRLWAAKSKSGTSMPFVALILGSDKGRVALSKLAKGSSGSMKNITKPDVLAFLIMAPSPDEQQHIANCLTSLDDLIDAQTQKLEALKTHKKGLMQQLFPSPEEAEA</sequence>
<dbReference type="GO" id="GO:0009307">
    <property type="term" value="P:DNA restriction-modification system"/>
    <property type="evidence" value="ECO:0007669"/>
    <property type="project" value="UniProtKB-KW"/>
</dbReference>
<dbReference type="InterPro" id="IPR000055">
    <property type="entry name" value="Restrct_endonuc_typeI_TRD"/>
</dbReference>
<evidence type="ECO:0000256" key="3">
    <source>
        <dbReference type="ARBA" id="ARBA00023125"/>
    </source>
</evidence>
<dbReference type="Proteomes" id="UP000198755">
    <property type="component" value="Unassembled WGS sequence"/>
</dbReference>
<dbReference type="REBASE" id="204428">
    <property type="entry name" value="S.MpaNE2ORF10876P"/>
</dbReference>
<dbReference type="GO" id="GO:0003677">
    <property type="term" value="F:DNA binding"/>
    <property type="evidence" value="ECO:0007669"/>
    <property type="project" value="UniProtKB-KW"/>
</dbReference>
<reference evidence="5 6" key="1">
    <citation type="submission" date="2016-10" db="EMBL/GenBank/DDBJ databases">
        <authorList>
            <person name="de Groot N.N."/>
        </authorList>
    </citation>
    <scope>NUCLEOTIDE SEQUENCE [LARGE SCALE GENOMIC DNA]</scope>
    <source>
        <strain evidence="5 6">NE2</strain>
    </source>
</reference>
<dbReference type="AlphaFoldDB" id="A0A1I3ZP20"/>
<dbReference type="InterPro" id="IPR052021">
    <property type="entry name" value="Type-I_RS_S_subunit"/>
</dbReference>
<proteinExistence type="inferred from homology"/>
<dbReference type="InterPro" id="IPR044946">
    <property type="entry name" value="Restrct_endonuc_typeI_TRD_sf"/>
</dbReference>
<name>A0A1I3ZP20_9HYPH</name>
<evidence type="ECO:0000313" key="6">
    <source>
        <dbReference type="Proteomes" id="UP000198755"/>
    </source>
</evidence>
<comment type="similarity">
    <text evidence="1">Belongs to the type-I restriction system S methylase family.</text>
</comment>
<dbReference type="EMBL" id="FOSN01000008">
    <property type="protein sequence ID" value="SFK45747.1"/>
    <property type="molecule type" value="Genomic_DNA"/>
</dbReference>
<evidence type="ECO:0000256" key="2">
    <source>
        <dbReference type="ARBA" id="ARBA00022747"/>
    </source>
</evidence>
<keyword evidence="6" id="KW-1185">Reference proteome</keyword>
<dbReference type="Gene3D" id="1.10.287.1120">
    <property type="entry name" value="Bipartite methylase S protein"/>
    <property type="match status" value="1"/>
</dbReference>
<dbReference type="SUPFAM" id="SSF116734">
    <property type="entry name" value="DNA methylase specificity domain"/>
    <property type="match status" value="2"/>
</dbReference>
<dbReference type="PANTHER" id="PTHR30408:SF12">
    <property type="entry name" value="TYPE I RESTRICTION ENZYME MJAVIII SPECIFICITY SUBUNIT"/>
    <property type="match status" value="1"/>
</dbReference>